<reference evidence="10" key="1">
    <citation type="journal article" date="2019" name="Int. J. Syst. Evol. Microbiol.">
        <title>The Global Catalogue of Microorganisms (GCM) 10K type strain sequencing project: providing services to taxonomists for standard genome sequencing and annotation.</title>
        <authorList>
            <consortium name="The Broad Institute Genomics Platform"/>
            <consortium name="The Broad Institute Genome Sequencing Center for Infectious Disease"/>
            <person name="Wu L."/>
            <person name="Ma J."/>
        </authorList>
    </citation>
    <scope>NUCLEOTIDE SEQUENCE [LARGE SCALE GENOMIC DNA]</scope>
    <source>
        <strain evidence="10">CGMCC 4.7144</strain>
    </source>
</reference>
<dbReference type="Gene3D" id="2.60.40.2880">
    <property type="entry name" value="MmpS1-5, C-terminal soluble domain"/>
    <property type="match status" value="1"/>
</dbReference>
<evidence type="ECO:0000256" key="2">
    <source>
        <dbReference type="ARBA" id="ARBA00007531"/>
    </source>
</evidence>
<feature type="region of interest" description="Disordered" evidence="7">
    <location>
        <begin position="77"/>
        <end position="122"/>
    </location>
</feature>
<keyword evidence="4 8" id="KW-0812">Transmembrane</keyword>
<name>A0ABW1H063_9ACTN</name>
<dbReference type="EMBL" id="JBHSQS010000001">
    <property type="protein sequence ID" value="MFC5922005.1"/>
    <property type="molecule type" value="Genomic_DNA"/>
</dbReference>
<gene>
    <name evidence="9" type="ORF">ACFQGL_01455</name>
</gene>
<evidence type="ECO:0000256" key="6">
    <source>
        <dbReference type="ARBA" id="ARBA00023136"/>
    </source>
</evidence>
<keyword evidence="5 8" id="KW-1133">Transmembrane helix</keyword>
<evidence type="ECO:0000256" key="1">
    <source>
        <dbReference type="ARBA" id="ARBA00004236"/>
    </source>
</evidence>
<keyword evidence="10" id="KW-1185">Reference proteome</keyword>
<keyword evidence="6 8" id="KW-0472">Membrane</keyword>
<protein>
    <submittedName>
        <fullName evidence="9">MmpS family transport accessory protein</fullName>
    </submittedName>
</protein>
<dbReference type="InterPro" id="IPR038468">
    <property type="entry name" value="MmpS_C"/>
</dbReference>
<evidence type="ECO:0000256" key="8">
    <source>
        <dbReference type="SAM" id="Phobius"/>
    </source>
</evidence>
<feature type="transmembrane region" description="Helical" evidence="8">
    <location>
        <begin position="41"/>
        <end position="70"/>
    </location>
</feature>
<dbReference type="Pfam" id="PF05423">
    <property type="entry name" value="Mycobact_memb"/>
    <property type="match status" value="1"/>
</dbReference>
<evidence type="ECO:0000256" key="4">
    <source>
        <dbReference type="ARBA" id="ARBA00022692"/>
    </source>
</evidence>
<feature type="compositionally biased region" description="Low complexity" evidence="7">
    <location>
        <begin position="98"/>
        <end position="112"/>
    </location>
</feature>
<organism evidence="9 10">
    <name type="scientific">Micromonospora vulcania</name>
    <dbReference type="NCBI Taxonomy" id="1441873"/>
    <lineage>
        <taxon>Bacteria</taxon>
        <taxon>Bacillati</taxon>
        <taxon>Actinomycetota</taxon>
        <taxon>Actinomycetes</taxon>
        <taxon>Micromonosporales</taxon>
        <taxon>Micromonosporaceae</taxon>
        <taxon>Micromonospora</taxon>
    </lineage>
</organism>
<evidence type="ECO:0000256" key="7">
    <source>
        <dbReference type="SAM" id="MobiDB-lite"/>
    </source>
</evidence>
<comment type="similarity">
    <text evidence="2">Belongs to the MmpS family.</text>
</comment>
<proteinExistence type="inferred from homology"/>
<accession>A0ABW1H063</accession>
<keyword evidence="3" id="KW-1003">Cell membrane</keyword>
<dbReference type="RefSeq" id="WP_377504138.1">
    <property type="nucleotide sequence ID" value="NZ_JBHSQS010000001.1"/>
</dbReference>
<evidence type="ECO:0000313" key="10">
    <source>
        <dbReference type="Proteomes" id="UP001596226"/>
    </source>
</evidence>
<evidence type="ECO:0000256" key="5">
    <source>
        <dbReference type="ARBA" id="ARBA00022989"/>
    </source>
</evidence>
<comment type="subcellular location">
    <subcellularLocation>
        <location evidence="1">Cell membrane</location>
    </subcellularLocation>
</comment>
<comment type="caution">
    <text evidence="9">The sequence shown here is derived from an EMBL/GenBank/DDBJ whole genome shotgun (WGS) entry which is preliminary data.</text>
</comment>
<dbReference type="InterPro" id="IPR008693">
    <property type="entry name" value="MmpS"/>
</dbReference>
<sequence length="212" mass="22108">MTSPPAAAGPHPTGWSPPGYPPPYVVPGNPPVGGGPSTGKVVGIVVAVVAVLTLLLCGGLCGAPLLFAWFTSETSPMEPYEDDPQGDDGGWPGPSIESAAPTPSSLPTPSKKPITRPTSGPAPVTVVYEVTGQGQADIAYYDAESDLMHVDNATLPWRTTIRTNGKSRVMVEATWPELEYTGPLDCAITVTGTGRPSIDKSRGYWMTTCEVT</sequence>
<dbReference type="Proteomes" id="UP001596226">
    <property type="component" value="Unassembled WGS sequence"/>
</dbReference>
<evidence type="ECO:0000256" key="3">
    <source>
        <dbReference type="ARBA" id="ARBA00022475"/>
    </source>
</evidence>
<evidence type="ECO:0000313" key="9">
    <source>
        <dbReference type="EMBL" id="MFC5922005.1"/>
    </source>
</evidence>